<sequence length="192" mass="21072">MQRAGRRSMVLSIFRINLRSRSRVRSSSANSSSCVARSAGSEKLLARGVPDDAVVLVHDAARPCLSPQDLNLLLAASDSCADSGVILATPVRDTMKRARPEQSPAQIERTESREYLWHALTPQLARLSVLHQALSKGLADNAQITDEASALEYIGLQPRLLEGQASNIKITRPADLELAEFFLRQRLNEEEG</sequence>
<dbReference type="PANTHER" id="PTHR32125">
    <property type="entry name" value="2-C-METHYL-D-ERYTHRITOL 4-PHOSPHATE CYTIDYLYLTRANSFERASE, CHLOROPLASTIC"/>
    <property type="match status" value="1"/>
</dbReference>
<evidence type="ECO:0000256" key="3">
    <source>
        <dbReference type="ARBA" id="ARBA00022695"/>
    </source>
</evidence>
<protein>
    <submittedName>
        <fullName evidence="4">Uncharacterized protein</fullName>
    </submittedName>
</protein>
<proteinExistence type="inferred from homology"/>
<comment type="similarity">
    <text evidence="1">Belongs to the IspD/TarI cytidylyltransferase family. IspD subfamily.</text>
</comment>
<dbReference type="OrthoDB" id="414267at2759"/>
<dbReference type="Pfam" id="PF01128">
    <property type="entry name" value="IspD"/>
    <property type="match status" value="1"/>
</dbReference>
<dbReference type="PROSITE" id="PS01295">
    <property type="entry name" value="ISPD"/>
    <property type="match status" value="1"/>
</dbReference>
<gene>
    <name evidence="4" type="ORF">CTOB1V02_LOCUS14266</name>
</gene>
<organism evidence="4">
    <name type="scientific">Cyprideis torosa</name>
    <dbReference type="NCBI Taxonomy" id="163714"/>
    <lineage>
        <taxon>Eukaryota</taxon>
        <taxon>Metazoa</taxon>
        <taxon>Ecdysozoa</taxon>
        <taxon>Arthropoda</taxon>
        <taxon>Crustacea</taxon>
        <taxon>Oligostraca</taxon>
        <taxon>Ostracoda</taxon>
        <taxon>Podocopa</taxon>
        <taxon>Podocopida</taxon>
        <taxon>Cytherocopina</taxon>
        <taxon>Cytheroidea</taxon>
        <taxon>Cytherideidae</taxon>
        <taxon>Cyprideis</taxon>
    </lineage>
</organism>
<dbReference type="GO" id="GO:0050518">
    <property type="term" value="F:2-C-methyl-D-erythritol 4-phosphate cytidylyltransferase activity"/>
    <property type="evidence" value="ECO:0007669"/>
    <property type="project" value="TreeGrafter"/>
</dbReference>
<reference evidence="4" key="1">
    <citation type="submission" date="2020-11" db="EMBL/GenBank/DDBJ databases">
        <authorList>
            <person name="Tran Van P."/>
        </authorList>
    </citation>
    <scope>NUCLEOTIDE SEQUENCE</scope>
</reference>
<name>A0A7R8WTA0_9CRUS</name>
<evidence type="ECO:0000256" key="1">
    <source>
        <dbReference type="ARBA" id="ARBA00009789"/>
    </source>
</evidence>
<dbReference type="AlphaFoldDB" id="A0A7R8WTA0"/>
<dbReference type="GO" id="GO:0008299">
    <property type="term" value="P:isoprenoid biosynthetic process"/>
    <property type="evidence" value="ECO:0007669"/>
    <property type="project" value="InterPro"/>
</dbReference>
<accession>A0A7R8WTA0</accession>
<evidence type="ECO:0000256" key="2">
    <source>
        <dbReference type="ARBA" id="ARBA00022679"/>
    </source>
</evidence>
<evidence type="ECO:0000313" key="4">
    <source>
        <dbReference type="EMBL" id="CAD7236451.1"/>
    </source>
</evidence>
<dbReference type="PANTHER" id="PTHR32125:SF4">
    <property type="entry name" value="2-C-METHYL-D-ERYTHRITOL 4-PHOSPHATE CYTIDYLYLTRANSFERASE, CHLOROPLASTIC"/>
    <property type="match status" value="1"/>
</dbReference>
<dbReference type="InterPro" id="IPR050088">
    <property type="entry name" value="IspD/TarI_cytidylyltransf_bact"/>
</dbReference>
<keyword evidence="3" id="KW-0548">Nucleotidyltransferase</keyword>
<dbReference type="EMBL" id="OB679135">
    <property type="protein sequence ID" value="CAD7236451.1"/>
    <property type="molecule type" value="Genomic_DNA"/>
</dbReference>
<dbReference type="SUPFAM" id="SSF53448">
    <property type="entry name" value="Nucleotide-diphospho-sugar transferases"/>
    <property type="match status" value="1"/>
</dbReference>
<keyword evidence="2" id="KW-0808">Transferase</keyword>
<dbReference type="Gene3D" id="3.90.550.10">
    <property type="entry name" value="Spore Coat Polysaccharide Biosynthesis Protein SpsA, Chain A"/>
    <property type="match status" value="1"/>
</dbReference>
<dbReference type="InterPro" id="IPR018294">
    <property type="entry name" value="ISPD_synthase_CS"/>
</dbReference>
<dbReference type="InterPro" id="IPR034683">
    <property type="entry name" value="IspD/TarI"/>
</dbReference>
<dbReference type="InterPro" id="IPR029044">
    <property type="entry name" value="Nucleotide-diphossugar_trans"/>
</dbReference>